<reference evidence="1" key="1">
    <citation type="submission" date="2019-09" db="EMBL/GenBank/DDBJ databases">
        <authorList>
            <person name="Zhang L."/>
        </authorList>
    </citation>
    <scope>NUCLEOTIDE SEQUENCE</scope>
</reference>
<name>A0A5K1FRW9_9MAGN</name>
<organism evidence="1">
    <name type="scientific">Nymphaea colorata</name>
    <name type="common">pocket water lily</name>
    <dbReference type="NCBI Taxonomy" id="210225"/>
    <lineage>
        <taxon>Eukaryota</taxon>
        <taxon>Viridiplantae</taxon>
        <taxon>Streptophyta</taxon>
        <taxon>Embryophyta</taxon>
        <taxon>Tracheophyta</taxon>
        <taxon>Spermatophyta</taxon>
        <taxon>Magnoliopsida</taxon>
        <taxon>Nymphaeales</taxon>
        <taxon>Nymphaeaceae</taxon>
        <taxon>Nymphaea</taxon>
    </lineage>
</organism>
<dbReference type="AlphaFoldDB" id="A0A5K1FRW9"/>
<proteinExistence type="predicted"/>
<dbReference type="PANTHER" id="PTHR36071">
    <property type="entry name" value="DNA DOUBLE-STRAND BREAK REPAIR PROTEIN"/>
    <property type="match status" value="1"/>
</dbReference>
<dbReference type="Gramene" id="NC8G0218630.1">
    <property type="protein sequence ID" value="NC8G0218630.1:cds"/>
    <property type="gene ID" value="NC8G0218630"/>
</dbReference>
<dbReference type="EMBL" id="LR721786">
    <property type="protein sequence ID" value="VVW65889.1"/>
    <property type="molecule type" value="Genomic_DNA"/>
</dbReference>
<protein>
    <submittedName>
        <fullName evidence="1">Uncharacterized protein</fullName>
    </submittedName>
</protein>
<dbReference type="PANTHER" id="PTHR36071:SF1">
    <property type="entry name" value="DNA DOUBLE-STRAND BREAK REPAIR PROTEIN"/>
    <property type="match status" value="1"/>
</dbReference>
<accession>A0A5K1FRW9</accession>
<evidence type="ECO:0000313" key="1">
    <source>
        <dbReference type="EMBL" id="VVW65889.1"/>
    </source>
</evidence>
<sequence length="81" mass="9138">MLRRKIGKLLGDRLPDNLASALRVASLSMKLMKGHFDSRLSEFFEVPHEIEALQNEIVTPQKFSPVSKIVRNLQGLIMGGY</sequence>
<gene>
    <name evidence="1" type="ORF">NYM_LOCUS25787</name>
</gene>